<dbReference type="InterPro" id="IPR018044">
    <property type="entry name" value="Peptidase_S11"/>
</dbReference>
<keyword evidence="12" id="KW-0645">Protease</keyword>
<dbReference type="GO" id="GO:0009252">
    <property type="term" value="P:peptidoglycan biosynthetic process"/>
    <property type="evidence" value="ECO:0007669"/>
    <property type="project" value="UniProtKB-KW"/>
</dbReference>
<feature type="binding site" evidence="8">
    <location>
        <position position="232"/>
    </location>
    <ligand>
        <name>substrate</name>
    </ligand>
</feature>
<sequence length="414" mass="46110">MSAASARAYGRDRYFAKQSLLSAGCLLMALTALAMARPAQAVVHASLLMDARSGKVLYAYHADERTHPASLTKLMTLYLTFQRLQDGRMRLDERLHISAHAAGQQPSKMWLHAGGTVSVRSCILGIISHSANDAAVTLAEGMAGTEWRFTRLMNEQARRLGMTHTIFYNASGLPDGRQWTTAYDMAKLARALIYTFPQYYHFFSVHAFRYQGRMLYSFDRLPQEYTGVDGMKTGYINSSGFNIVTSAVRNHHRVIGVVLGGATAHSRDLQMIALLNRGFRSPLLTAHITSHPRLVHHRPARKVLASLPENPNQPEDNTWVIQVGGGLRSADQVRRVLHSARLSAPSWLHPRDAVVVLLRGRRYRARFAHLSRASAFEACSALRSRRFTCRILSHAPERPQYMASAAEGAPAKAH</sequence>
<dbReference type="HOGENOM" id="CLU_027070_1_1_0"/>
<keyword evidence="3" id="KW-0378">Hydrolase</keyword>
<evidence type="ECO:0000259" key="11">
    <source>
        <dbReference type="Pfam" id="PF00768"/>
    </source>
</evidence>
<dbReference type="InParanoid" id="C1F2C7"/>
<gene>
    <name evidence="12" type="ordered locus">ACP_0790</name>
</gene>
<evidence type="ECO:0000256" key="2">
    <source>
        <dbReference type="ARBA" id="ARBA00022729"/>
    </source>
</evidence>
<dbReference type="PANTHER" id="PTHR21581:SF6">
    <property type="entry name" value="TRAFFICKING PROTEIN PARTICLE COMPLEX SUBUNIT 12"/>
    <property type="match status" value="1"/>
</dbReference>
<proteinExistence type="inferred from homology"/>
<accession>C1F2C7</accession>
<feature type="active site" description="Acyl-ester intermediate" evidence="7">
    <location>
        <position position="70"/>
    </location>
</feature>
<evidence type="ECO:0000256" key="3">
    <source>
        <dbReference type="ARBA" id="ARBA00022801"/>
    </source>
</evidence>
<feature type="domain" description="Peptidase S11 D-alanyl-D-alanine carboxypeptidase A N-terminal" evidence="11">
    <location>
        <begin position="40"/>
        <end position="262"/>
    </location>
</feature>
<keyword evidence="4" id="KW-0133">Cell shape</keyword>
<dbReference type="Pfam" id="PF00768">
    <property type="entry name" value="Peptidase_S11"/>
    <property type="match status" value="1"/>
</dbReference>
<dbReference type="GO" id="GO:0008360">
    <property type="term" value="P:regulation of cell shape"/>
    <property type="evidence" value="ECO:0007669"/>
    <property type="project" value="UniProtKB-KW"/>
</dbReference>
<evidence type="ECO:0000256" key="6">
    <source>
        <dbReference type="ARBA" id="ARBA00023316"/>
    </source>
</evidence>
<dbReference type="GO" id="GO:0009002">
    <property type="term" value="F:serine-type D-Ala-D-Ala carboxypeptidase activity"/>
    <property type="evidence" value="ECO:0007669"/>
    <property type="project" value="InterPro"/>
</dbReference>
<protein>
    <submittedName>
        <fullName evidence="12">D-alanyl-D-alanine carboxypeptidase family protein</fullName>
    </submittedName>
</protein>
<keyword evidence="13" id="KW-1185">Reference proteome</keyword>
<feature type="chain" id="PRO_5002909086" evidence="10">
    <location>
        <begin position="42"/>
        <end position="414"/>
    </location>
</feature>
<feature type="active site" description="Proton acceptor" evidence="7">
    <location>
        <position position="73"/>
    </location>
</feature>
<dbReference type="Gene3D" id="3.40.710.10">
    <property type="entry name" value="DD-peptidase/beta-lactamase superfamily"/>
    <property type="match status" value="1"/>
</dbReference>
<evidence type="ECO:0000256" key="1">
    <source>
        <dbReference type="ARBA" id="ARBA00007164"/>
    </source>
</evidence>
<dbReference type="EMBL" id="CP001472">
    <property type="protein sequence ID" value="ACO33068.1"/>
    <property type="molecule type" value="Genomic_DNA"/>
</dbReference>
<evidence type="ECO:0000313" key="12">
    <source>
        <dbReference type="EMBL" id="ACO33068.1"/>
    </source>
</evidence>
<evidence type="ECO:0000256" key="4">
    <source>
        <dbReference type="ARBA" id="ARBA00022960"/>
    </source>
</evidence>
<dbReference type="GO" id="GO:0071555">
    <property type="term" value="P:cell wall organization"/>
    <property type="evidence" value="ECO:0007669"/>
    <property type="project" value="UniProtKB-KW"/>
</dbReference>
<feature type="signal peptide" evidence="10">
    <location>
        <begin position="1"/>
        <end position="41"/>
    </location>
</feature>
<keyword evidence="12" id="KW-0121">Carboxypeptidase</keyword>
<comment type="similarity">
    <text evidence="1 9">Belongs to the peptidase S11 family.</text>
</comment>
<evidence type="ECO:0000256" key="10">
    <source>
        <dbReference type="SAM" id="SignalP"/>
    </source>
</evidence>
<reference evidence="12 13" key="1">
    <citation type="journal article" date="2009" name="Appl. Environ. Microbiol.">
        <title>Three genomes from the phylum Acidobacteria provide insight into the lifestyles of these microorganisms in soils.</title>
        <authorList>
            <person name="Ward N.L."/>
            <person name="Challacombe J.F."/>
            <person name="Janssen P.H."/>
            <person name="Henrissat B."/>
            <person name="Coutinho P.M."/>
            <person name="Wu M."/>
            <person name="Xie G."/>
            <person name="Haft D.H."/>
            <person name="Sait M."/>
            <person name="Badger J."/>
            <person name="Barabote R.D."/>
            <person name="Bradley B."/>
            <person name="Brettin T.S."/>
            <person name="Brinkac L.M."/>
            <person name="Bruce D."/>
            <person name="Creasy T."/>
            <person name="Daugherty S.C."/>
            <person name="Davidsen T.M."/>
            <person name="DeBoy R.T."/>
            <person name="Detter J.C."/>
            <person name="Dodson R.J."/>
            <person name="Durkin A.S."/>
            <person name="Ganapathy A."/>
            <person name="Gwinn-Giglio M."/>
            <person name="Han C.S."/>
            <person name="Khouri H."/>
            <person name="Kiss H."/>
            <person name="Kothari S.P."/>
            <person name="Madupu R."/>
            <person name="Nelson K.E."/>
            <person name="Nelson W.C."/>
            <person name="Paulsen I."/>
            <person name="Penn K."/>
            <person name="Ren Q."/>
            <person name="Rosovitz M.J."/>
            <person name="Selengut J.D."/>
            <person name="Shrivastava S."/>
            <person name="Sullivan S.A."/>
            <person name="Tapia R."/>
            <person name="Thompson L.S."/>
            <person name="Watkins K.L."/>
            <person name="Yang Q."/>
            <person name="Yu C."/>
            <person name="Zafar N."/>
            <person name="Zhou L."/>
            <person name="Kuske C.R."/>
        </authorList>
    </citation>
    <scope>NUCLEOTIDE SEQUENCE [LARGE SCALE GENOMIC DNA]</scope>
    <source>
        <strain evidence="13">ATCC 51196 / DSM 11244 / BCRC 80197 / JCM 7670 / NBRC 15755 / NCIMB 13165 / 161</strain>
    </source>
</reference>
<dbReference type="InterPro" id="IPR001967">
    <property type="entry name" value="Peptidase_S11_N"/>
</dbReference>
<keyword evidence="6" id="KW-0961">Cell wall biogenesis/degradation</keyword>
<keyword evidence="5" id="KW-0573">Peptidoglycan synthesis</keyword>
<dbReference type="PRINTS" id="PR00725">
    <property type="entry name" value="DADACBPTASE1"/>
</dbReference>
<evidence type="ECO:0000256" key="9">
    <source>
        <dbReference type="RuleBase" id="RU004016"/>
    </source>
</evidence>
<dbReference type="PANTHER" id="PTHR21581">
    <property type="entry name" value="D-ALANYL-D-ALANINE CARBOXYPEPTIDASE"/>
    <property type="match status" value="1"/>
</dbReference>
<name>C1F2C7_ACIC5</name>
<dbReference type="FunCoup" id="C1F2C7">
    <property type="interactions" value="402"/>
</dbReference>
<dbReference type="KEGG" id="aca:ACP_0790"/>
<dbReference type="SUPFAM" id="SSF56601">
    <property type="entry name" value="beta-lactamase/transpeptidase-like"/>
    <property type="match status" value="1"/>
</dbReference>
<dbReference type="STRING" id="240015.ACP_0790"/>
<evidence type="ECO:0000256" key="5">
    <source>
        <dbReference type="ARBA" id="ARBA00022984"/>
    </source>
</evidence>
<evidence type="ECO:0000256" key="7">
    <source>
        <dbReference type="PIRSR" id="PIRSR618044-1"/>
    </source>
</evidence>
<dbReference type="eggNOG" id="COG1686">
    <property type="taxonomic scope" value="Bacteria"/>
</dbReference>
<organism evidence="12 13">
    <name type="scientific">Acidobacterium capsulatum (strain ATCC 51196 / DSM 11244 / BCRC 80197 / JCM 7670 / NBRC 15755 / NCIMB 13165 / 161)</name>
    <dbReference type="NCBI Taxonomy" id="240015"/>
    <lineage>
        <taxon>Bacteria</taxon>
        <taxon>Pseudomonadati</taxon>
        <taxon>Acidobacteriota</taxon>
        <taxon>Terriglobia</taxon>
        <taxon>Terriglobales</taxon>
        <taxon>Acidobacteriaceae</taxon>
        <taxon>Acidobacterium</taxon>
    </lineage>
</organism>
<dbReference type="Proteomes" id="UP000002207">
    <property type="component" value="Chromosome"/>
</dbReference>
<dbReference type="InterPro" id="IPR012338">
    <property type="entry name" value="Beta-lactam/transpept-like"/>
</dbReference>
<evidence type="ECO:0000256" key="8">
    <source>
        <dbReference type="PIRSR" id="PIRSR618044-2"/>
    </source>
</evidence>
<evidence type="ECO:0000313" key="13">
    <source>
        <dbReference type="Proteomes" id="UP000002207"/>
    </source>
</evidence>
<dbReference type="GO" id="GO:0006508">
    <property type="term" value="P:proteolysis"/>
    <property type="evidence" value="ECO:0007669"/>
    <property type="project" value="InterPro"/>
</dbReference>
<dbReference type="AlphaFoldDB" id="C1F2C7"/>
<feature type="active site" evidence="7">
    <location>
        <position position="130"/>
    </location>
</feature>
<keyword evidence="2 10" id="KW-0732">Signal</keyword>